<gene>
    <name evidence="1" type="ORF">K1Y79_04150</name>
</gene>
<name>A0ABS7GAF6_9BACT</name>
<evidence type="ECO:0000313" key="2">
    <source>
        <dbReference type="Proteomes" id="UP000812961"/>
    </source>
</evidence>
<sequence length="425" mass="49158">MIKIEGKLLEKFTSAGIEVVEKQRQSQFDDTIRVYHLVKIPCGREFLEIGFRNSVDQSVLLDSKVEHFKYTKVFQAIYSPKFRTIEVEIQPAARYGGPLSFTSKRLARLFEVDFDEELGQFRFELDKSQDDISVSIGTASDEFSILLSGKKPFEIVRRRLTMRIENIDVSKHDKVVEIIEKIGNSVLFKLDLSLNLGFKLAEERDGRRAFIRGNIDNIEFDKQFPDYEYDAGPMSLYWYAKSAIDMPLLQFLALYQILEFYFPAFSEKKSLNTIRNIIKEPTFNANRDSDIAKIMLTLKTNKNQFGFGSELDQLKSTIQECILVDDLRHFIESDEGITVFYKNGSAKKLSAKTINLEHKSYDLVNDICERIYDIRCRVVHTKSSEKGFDLLVPSSPELKHLIYDISVLEFIAKKVLVVTSRYMKI</sequence>
<evidence type="ECO:0000313" key="1">
    <source>
        <dbReference type="EMBL" id="MBW8683518.1"/>
    </source>
</evidence>
<proteinExistence type="predicted"/>
<accession>A0ABS7GAF6</accession>
<comment type="caution">
    <text evidence="1">The sequence shown here is derived from an EMBL/GenBank/DDBJ whole genome shotgun (WGS) entry which is preliminary data.</text>
</comment>
<evidence type="ECO:0008006" key="3">
    <source>
        <dbReference type="Google" id="ProtNLM"/>
    </source>
</evidence>
<keyword evidence="2" id="KW-1185">Reference proteome</keyword>
<protein>
    <recommendedName>
        <fullName evidence="3">Apea-like HEPN domain-containing protein</fullName>
    </recommendedName>
</protein>
<organism evidence="1 2">
    <name type="scientific">Chitinophaga rhizophila</name>
    <dbReference type="NCBI Taxonomy" id="2866212"/>
    <lineage>
        <taxon>Bacteria</taxon>
        <taxon>Pseudomonadati</taxon>
        <taxon>Bacteroidota</taxon>
        <taxon>Chitinophagia</taxon>
        <taxon>Chitinophagales</taxon>
        <taxon>Chitinophagaceae</taxon>
        <taxon>Chitinophaga</taxon>
    </lineage>
</organism>
<dbReference type="EMBL" id="JAICCF010000001">
    <property type="protein sequence ID" value="MBW8683518.1"/>
    <property type="molecule type" value="Genomic_DNA"/>
</dbReference>
<dbReference type="RefSeq" id="WP_220248737.1">
    <property type="nucleotide sequence ID" value="NZ_JAICCF010000001.1"/>
</dbReference>
<reference evidence="1 2" key="1">
    <citation type="submission" date="2021-08" db="EMBL/GenBank/DDBJ databases">
        <title>The genome sequence of Chitinophaga sp. B61.</title>
        <authorList>
            <person name="Zhang X."/>
        </authorList>
    </citation>
    <scope>NUCLEOTIDE SEQUENCE [LARGE SCALE GENOMIC DNA]</scope>
    <source>
        <strain evidence="1 2">B61</strain>
    </source>
</reference>
<dbReference type="Proteomes" id="UP000812961">
    <property type="component" value="Unassembled WGS sequence"/>
</dbReference>